<feature type="binding site" evidence="7">
    <location>
        <position position="116"/>
    </location>
    <ligand>
        <name>Zn(2+)</name>
        <dbReference type="ChEBI" id="CHEBI:29105"/>
        <label>1</label>
    </ligand>
</feature>
<accession>A0A846U087</accession>
<dbReference type="GO" id="GO:0003677">
    <property type="term" value="F:DNA binding"/>
    <property type="evidence" value="ECO:0007669"/>
    <property type="project" value="InterPro"/>
</dbReference>
<feature type="binding site" evidence="7">
    <location>
        <position position="220"/>
    </location>
    <ligand>
        <name>Zn(2+)</name>
        <dbReference type="ChEBI" id="CHEBI:29105"/>
        <label>2</label>
    </ligand>
</feature>
<feature type="binding site" evidence="7">
    <location>
        <position position="75"/>
    </location>
    <ligand>
        <name>Zn(2+)</name>
        <dbReference type="ChEBI" id="CHEBI:29105"/>
        <label>1</label>
    </ligand>
</feature>
<reference evidence="9 10" key="1">
    <citation type="submission" date="2020-04" db="EMBL/GenBank/DDBJ databases">
        <title>Complete genome sequence of Spiroplasma platyhelix ATCC 51748, an insect isolate.</title>
        <authorList>
            <person name="Green E.A."/>
            <person name="Klassen J.L."/>
        </authorList>
    </citation>
    <scope>NUCLEOTIDE SEQUENCE [LARGE SCALE GENOMIC DNA]</scope>
    <source>
        <strain evidence="9 10">PALS-1</strain>
    </source>
</reference>
<evidence type="ECO:0000256" key="6">
    <source>
        <dbReference type="ARBA" id="ARBA00023204"/>
    </source>
</evidence>
<dbReference type="NCBIfam" id="TIGR00587">
    <property type="entry name" value="nfo"/>
    <property type="match status" value="1"/>
</dbReference>
<evidence type="ECO:0000256" key="2">
    <source>
        <dbReference type="ARBA" id="ARBA00022723"/>
    </source>
</evidence>
<evidence type="ECO:0000259" key="8">
    <source>
        <dbReference type="Pfam" id="PF01261"/>
    </source>
</evidence>
<dbReference type="GO" id="GO:0008081">
    <property type="term" value="F:phosphoric diester hydrolase activity"/>
    <property type="evidence" value="ECO:0007669"/>
    <property type="project" value="TreeGrafter"/>
</dbReference>
<dbReference type="PANTHER" id="PTHR21445">
    <property type="entry name" value="ENDONUCLEASE IV ENDODEOXYRIBONUCLEASE IV"/>
    <property type="match status" value="1"/>
</dbReference>
<keyword evidence="6 7" id="KW-0234">DNA repair</keyword>
<dbReference type="Gene3D" id="3.20.20.150">
    <property type="entry name" value="Divalent-metal-dependent TIM barrel enzymes"/>
    <property type="match status" value="1"/>
</dbReference>
<evidence type="ECO:0000256" key="5">
    <source>
        <dbReference type="ARBA" id="ARBA00022833"/>
    </source>
</evidence>
<comment type="cofactor">
    <cofactor evidence="7">
        <name>Zn(2+)</name>
        <dbReference type="ChEBI" id="CHEBI:29105"/>
    </cofactor>
    <text evidence="7">Binds 3 Zn(2+) ions.</text>
</comment>
<evidence type="ECO:0000256" key="7">
    <source>
        <dbReference type="HAMAP-Rule" id="MF_00152"/>
    </source>
</evidence>
<comment type="caution">
    <text evidence="9">The sequence shown here is derived from an EMBL/GenBank/DDBJ whole genome shotgun (WGS) entry which is preliminary data.</text>
</comment>
<evidence type="ECO:0000256" key="3">
    <source>
        <dbReference type="ARBA" id="ARBA00022763"/>
    </source>
</evidence>
<keyword evidence="10" id="KW-1185">Reference proteome</keyword>
<keyword evidence="4 7" id="KW-0378">Hydrolase</keyword>
<gene>
    <name evidence="7" type="primary">nfo</name>
    <name evidence="9" type="ORF">HER12_00600</name>
</gene>
<name>A0A846U087_9MOLU</name>
<dbReference type="GO" id="GO:0003906">
    <property type="term" value="F:DNA-(apurinic or apyrimidinic site) endonuclease activity"/>
    <property type="evidence" value="ECO:0007669"/>
    <property type="project" value="TreeGrafter"/>
</dbReference>
<feature type="binding site" evidence="7">
    <location>
        <position position="233"/>
    </location>
    <ligand>
        <name>Zn(2+)</name>
        <dbReference type="ChEBI" id="CHEBI:29105"/>
        <label>3</label>
    </ligand>
</feature>
<dbReference type="CDD" id="cd00019">
    <property type="entry name" value="AP2Ec"/>
    <property type="match status" value="1"/>
</dbReference>
<dbReference type="PANTHER" id="PTHR21445:SF0">
    <property type="entry name" value="APURINIC-APYRIMIDINIC ENDONUCLEASE"/>
    <property type="match status" value="1"/>
</dbReference>
<comment type="function">
    <text evidence="7">Endonuclease IV plays a role in DNA repair. It cleaves phosphodiester bonds at apurinic or apyrimidinic (AP) sites, generating a 3'-hydroxyl group and a 5'-terminal sugar phosphate.</text>
</comment>
<dbReference type="InterPro" id="IPR013022">
    <property type="entry name" value="Xyl_isomerase-like_TIM-brl"/>
</dbReference>
<dbReference type="GO" id="GO:0008833">
    <property type="term" value="F:deoxyribonuclease IV (phage-T4-induced) activity"/>
    <property type="evidence" value="ECO:0007669"/>
    <property type="project" value="UniProtKB-UniRule"/>
</dbReference>
<dbReference type="PROSITE" id="PS00729">
    <property type="entry name" value="AP_NUCLEASE_F2_1"/>
    <property type="match status" value="1"/>
</dbReference>
<dbReference type="FunFam" id="3.20.20.150:FF:000001">
    <property type="entry name" value="Probable endonuclease 4"/>
    <property type="match status" value="1"/>
</dbReference>
<feature type="binding site" evidence="7">
    <location>
        <position position="151"/>
    </location>
    <ligand>
        <name>Zn(2+)</name>
        <dbReference type="ChEBI" id="CHEBI:29105"/>
        <label>2</label>
    </ligand>
</feature>
<dbReference type="Proteomes" id="UP000584587">
    <property type="component" value="Unassembled WGS sequence"/>
</dbReference>
<dbReference type="GO" id="GO:0006284">
    <property type="term" value="P:base-excision repair"/>
    <property type="evidence" value="ECO:0007669"/>
    <property type="project" value="TreeGrafter"/>
</dbReference>
<dbReference type="GO" id="GO:0008270">
    <property type="term" value="F:zinc ion binding"/>
    <property type="evidence" value="ECO:0007669"/>
    <property type="project" value="UniProtKB-UniRule"/>
</dbReference>
<feature type="binding site" evidence="7">
    <location>
        <position position="151"/>
    </location>
    <ligand>
        <name>Zn(2+)</name>
        <dbReference type="ChEBI" id="CHEBI:29105"/>
        <label>1</label>
    </ligand>
</feature>
<organism evidence="9 10">
    <name type="scientific">Spiroplasma platyhelix PALS-1</name>
    <dbReference type="NCBI Taxonomy" id="1276218"/>
    <lineage>
        <taxon>Bacteria</taxon>
        <taxon>Bacillati</taxon>
        <taxon>Mycoplasmatota</taxon>
        <taxon>Mollicutes</taxon>
        <taxon>Entomoplasmatales</taxon>
        <taxon>Spiroplasmataceae</taxon>
        <taxon>Spiroplasma</taxon>
    </lineage>
</organism>
<feature type="binding site" evidence="7">
    <location>
        <position position="235"/>
    </location>
    <ligand>
        <name>Zn(2+)</name>
        <dbReference type="ChEBI" id="CHEBI:29105"/>
        <label>3</label>
    </ligand>
</feature>
<dbReference type="InterPro" id="IPR036237">
    <property type="entry name" value="Xyl_isomerase-like_sf"/>
</dbReference>
<feature type="domain" description="Xylose isomerase-like TIM barrel" evidence="8">
    <location>
        <begin position="25"/>
        <end position="282"/>
    </location>
</feature>
<keyword evidence="7" id="KW-0255">Endonuclease</keyword>
<dbReference type="Pfam" id="PF01261">
    <property type="entry name" value="AP_endonuc_2"/>
    <property type="match status" value="1"/>
</dbReference>
<dbReference type="EMBL" id="JAAVVK010000001">
    <property type="protein sequence ID" value="NKE38256.1"/>
    <property type="molecule type" value="Genomic_DNA"/>
</dbReference>
<dbReference type="RefSeq" id="WP_168104733.1">
    <property type="nucleotide sequence ID" value="NZ_CP051215.1"/>
</dbReference>
<dbReference type="NCBIfam" id="NF002196">
    <property type="entry name" value="PRK01060.1-1"/>
    <property type="match status" value="1"/>
</dbReference>
<feature type="binding site" evidence="7">
    <location>
        <position position="265"/>
    </location>
    <ligand>
        <name>Zn(2+)</name>
        <dbReference type="ChEBI" id="CHEBI:29105"/>
        <label>2</label>
    </ligand>
</feature>
<keyword evidence="7" id="KW-0540">Nuclease</keyword>
<dbReference type="SMART" id="SM00518">
    <property type="entry name" value="AP2Ec"/>
    <property type="match status" value="1"/>
</dbReference>
<dbReference type="EC" id="3.1.21.2" evidence="7"/>
<dbReference type="InterPro" id="IPR001719">
    <property type="entry name" value="AP_endonuc_2"/>
</dbReference>
<comment type="similarity">
    <text evidence="1 7">Belongs to the AP endonuclease 2 family.</text>
</comment>
<evidence type="ECO:0000313" key="10">
    <source>
        <dbReference type="Proteomes" id="UP000584587"/>
    </source>
</evidence>
<keyword evidence="3 7" id="KW-0227">DNA damage</keyword>
<dbReference type="PROSITE" id="PS00731">
    <property type="entry name" value="AP_NUCLEASE_F2_3"/>
    <property type="match status" value="1"/>
</dbReference>
<evidence type="ECO:0000256" key="4">
    <source>
        <dbReference type="ARBA" id="ARBA00022801"/>
    </source>
</evidence>
<evidence type="ECO:0000313" key="9">
    <source>
        <dbReference type="EMBL" id="NKE38256.1"/>
    </source>
</evidence>
<dbReference type="SUPFAM" id="SSF51658">
    <property type="entry name" value="Xylose isomerase-like"/>
    <property type="match status" value="1"/>
</dbReference>
<evidence type="ECO:0000256" key="1">
    <source>
        <dbReference type="ARBA" id="ARBA00005340"/>
    </source>
</evidence>
<keyword evidence="5 7" id="KW-0862">Zinc</keyword>
<comment type="catalytic activity">
    <reaction evidence="7">
        <text>Endonucleolytic cleavage to 5'-phosphooligonucleotide end-products.</text>
        <dbReference type="EC" id="3.1.21.2"/>
    </reaction>
</comment>
<dbReference type="PROSITE" id="PS51432">
    <property type="entry name" value="AP_NUCLEASE_F2_4"/>
    <property type="match status" value="1"/>
</dbReference>
<keyword evidence="2 7" id="KW-0479">Metal-binding</keyword>
<proteinExistence type="inferred from homology"/>
<feature type="binding site" evidence="7">
    <location>
        <position position="188"/>
    </location>
    <ligand>
        <name>Zn(2+)</name>
        <dbReference type="ChEBI" id="CHEBI:29105"/>
        <label>3</label>
    </ligand>
</feature>
<sequence length="299" mass="33344">MNTSNVIIGCHVSMKAPKYLLGSVQDAVSYNANAFMIYTGPPQNANRKPIQELLLPEFKVELKTNNINIKDVIVHAPYLINLANTLKPSTFNFSVELLQKELKRCQEIGVSTIVLHPGSTVGAEKNLALNQIIKGLDAACFENQTVKIALETMAGKGNETGSNFQELAYIINNVKNKSLIGVCWDTCHLYDAGYDLVNNLDGIIKEFEQLIGLDKLLVLHINDSKFGLNSHKDRHENLGLGKIGFDSLIKIIYHPLFINKTKILETPWINNKPPYKEELAMIHSKTFNQDTLLALKGDN</sequence>
<dbReference type="InterPro" id="IPR018246">
    <property type="entry name" value="AP_endonuc_F2_Zn_BS"/>
</dbReference>
<protein>
    <recommendedName>
        <fullName evidence="7">Probable endonuclease 4</fullName>
        <ecNumber evidence="7">3.1.21.2</ecNumber>
    </recommendedName>
    <alternativeName>
        <fullName evidence="7">Endodeoxyribonuclease IV</fullName>
    </alternativeName>
    <alternativeName>
        <fullName evidence="7">Endonuclease IV</fullName>
    </alternativeName>
</protein>
<dbReference type="AlphaFoldDB" id="A0A846U087"/>
<feature type="binding site" evidence="7">
    <location>
        <position position="185"/>
    </location>
    <ligand>
        <name>Zn(2+)</name>
        <dbReference type="ChEBI" id="CHEBI:29105"/>
        <label>2</label>
    </ligand>
</feature>
<dbReference type="HAMAP" id="MF_00152">
    <property type="entry name" value="Nfo"/>
    <property type="match status" value="1"/>
</dbReference>